<sequence>EESFSKAVKNFWILIDKERSKHEIENIQKKSVNEKEERAYCSESSHIIPPSQQSESFDNNFTTPPPHGYTTSSPHGYTTPLPHGYTTPLPHGYSTPLPKHPMLVDRINNPFIEEDDILLIIDDVDSLCFIEGNPADDYKIGETNISHLFRKYQNNSLNIAKTDGLYVESNIHQRIIPTQQTALDLECEAKFRDAIKRTIKESNGHATDWLMAEISMNNALKDNMHIIEWPNAGLEESKTRKSEGRSKQPDFVVSVIHQLQ</sequence>
<feature type="non-terminal residue" evidence="2">
    <location>
        <position position="260"/>
    </location>
</feature>
<dbReference type="OrthoDB" id="2385417at2759"/>
<feature type="compositionally biased region" description="Polar residues" evidence="1">
    <location>
        <begin position="42"/>
        <end position="57"/>
    </location>
</feature>
<gene>
    <name evidence="2" type="ORF">CPELLU_LOCUS20286</name>
</gene>
<dbReference type="Proteomes" id="UP000789759">
    <property type="component" value="Unassembled WGS sequence"/>
</dbReference>
<organism evidence="2 3">
    <name type="scientific">Cetraspora pellucida</name>
    <dbReference type="NCBI Taxonomy" id="1433469"/>
    <lineage>
        <taxon>Eukaryota</taxon>
        <taxon>Fungi</taxon>
        <taxon>Fungi incertae sedis</taxon>
        <taxon>Mucoromycota</taxon>
        <taxon>Glomeromycotina</taxon>
        <taxon>Glomeromycetes</taxon>
        <taxon>Diversisporales</taxon>
        <taxon>Gigasporaceae</taxon>
        <taxon>Cetraspora</taxon>
    </lineage>
</organism>
<evidence type="ECO:0000313" key="3">
    <source>
        <dbReference type="Proteomes" id="UP000789759"/>
    </source>
</evidence>
<feature type="non-terminal residue" evidence="2">
    <location>
        <position position="1"/>
    </location>
</feature>
<protein>
    <submittedName>
        <fullName evidence="2">6682_t:CDS:1</fullName>
    </submittedName>
</protein>
<dbReference type="EMBL" id="CAJVQA010058572">
    <property type="protein sequence ID" value="CAG8827189.1"/>
    <property type="molecule type" value="Genomic_DNA"/>
</dbReference>
<comment type="caution">
    <text evidence="2">The sequence shown here is derived from an EMBL/GenBank/DDBJ whole genome shotgun (WGS) entry which is preliminary data.</text>
</comment>
<proteinExistence type="predicted"/>
<dbReference type="AlphaFoldDB" id="A0A9N9KGD7"/>
<name>A0A9N9KGD7_9GLOM</name>
<evidence type="ECO:0000313" key="2">
    <source>
        <dbReference type="EMBL" id="CAG8827189.1"/>
    </source>
</evidence>
<keyword evidence="3" id="KW-1185">Reference proteome</keyword>
<accession>A0A9N9KGD7</accession>
<reference evidence="2" key="1">
    <citation type="submission" date="2021-06" db="EMBL/GenBank/DDBJ databases">
        <authorList>
            <person name="Kallberg Y."/>
            <person name="Tangrot J."/>
            <person name="Rosling A."/>
        </authorList>
    </citation>
    <scope>NUCLEOTIDE SEQUENCE</scope>
    <source>
        <strain evidence="2">FL966</strain>
    </source>
</reference>
<evidence type="ECO:0000256" key="1">
    <source>
        <dbReference type="SAM" id="MobiDB-lite"/>
    </source>
</evidence>
<feature type="region of interest" description="Disordered" evidence="1">
    <location>
        <begin position="32"/>
        <end position="57"/>
    </location>
</feature>